<keyword evidence="5" id="KW-1185">Reference proteome</keyword>
<dbReference type="InterPro" id="IPR035068">
    <property type="entry name" value="TldD/PmbA_N"/>
</dbReference>
<accession>A0ABU8YJI0</accession>
<dbReference type="Proteomes" id="UP001384579">
    <property type="component" value="Unassembled WGS sequence"/>
</dbReference>
<dbReference type="Pfam" id="PF19289">
    <property type="entry name" value="PmbA_TldD_3rd"/>
    <property type="match status" value="1"/>
</dbReference>
<reference evidence="4 5" key="1">
    <citation type="journal article" date="2020" name="Harmful Algae">
        <title>Molecular and morphological characterization of a novel dihydroanatoxin-a producing Microcoleus species (cyanobacteria) from the Russian River, California, USA.</title>
        <authorList>
            <person name="Conklin K.Y."/>
            <person name="Stancheva R."/>
            <person name="Otten T.G."/>
            <person name="Fadness R."/>
            <person name="Boyer G.L."/>
            <person name="Read B."/>
            <person name="Zhang X."/>
            <person name="Sheath R.G."/>
        </authorList>
    </citation>
    <scope>NUCLEOTIDE SEQUENCE [LARGE SCALE GENOMIC DNA]</scope>
    <source>
        <strain evidence="4 5">PTRS2</strain>
    </source>
</reference>
<evidence type="ECO:0000313" key="5">
    <source>
        <dbReference type="Proteomes" id="UP001384579"/>
    </source>
</evidence>
<dbReference type="InterPro" id="IPR036059">
    <property type="entry name" value="TldD/PmbA_sf"/>
</dbReference>
<dbReference type="EMBL" id="JBBLXS010000056">
    <property type="protein sequence ID" value="MEK0184513.1"/>
    <property type="molecule type" value="Genomic_DNA"/>
</dbReference>
<organism evidence="4 5">
    <name type="scientific">Microcoleus anatoxicus PTRS2</name>
    <dbReference type="NCBI Taxonomy" id="2705321"/>
    <lineage>
        <taxon>Bacteria</taxon>
        <taxon>Bacillati</taxon>
        <taxon>Cyanobacteriota</taxon>
        <taxon>Cyanophyceae</taxon>
        <taxon>Oscillatoriophycideae</taxon>
        <taxon>Oscillatoriales</taxon>
        <taxon>Microcoleaceae</taxon>
        <taxon>Microcoleus</taxon>
        <taxon>Microcoleus anatoxicus</taxon>
    </lineage>
</organism>
<sequence length="460" mass="49811">MSEKTRFLATPKIAKIEQRPTSKAIIVSDSTIEQILKLASGRADSAEVYYLSSQDTPIEFENNRLKSLQTKALQGVALRLIHNGKIGFASSTDLTRVEDLVDAAIQTAEIGDAAEFELASNFHLTTPETTYIPPTTAELVENGKNLIEQVHAYNPDIIVDVGFHVRSGRVKIATTQDVYAERCSQIVSGTIAGNLVQGEDFMQAYSYDVACDRPLDTNSILQTLLEKYRLAENAASITSGSYPVLFTPNAAASTLGGLFDTILSGQAVVQKASPLADKIGETLFDERFTFLEDPTLGPYARPFDDEGTPTTRKVLIDRGTVTGFYWDRRWAARGGVESTGNGFRGGLSRPGPDLTNFCILPGNTPTQELIASMDEGLIVEQVLGAGQSNQLAGEFSVNLALGYKVEKGKIVGRVKNTMVAGSIFEAFKNLVDLSSESEWVGGGAYLPSMLFRQLGVASRQ</sequence>
<evidence type="ECO:0000256" key="1">
    <source>
        <dbReference type="ARBA" id="ARBA00005836"/>
    </source>
</evidence>
<dbReference type="InterPro" id="IPR002510">
    <property type="entry name" value="Metalloprtase-TldD/E_N"/>
</dbReference>
<feature type="domain" description="Metalloprotease TldD/E N-terminal" evidence="2">
    <location>
        <begin position="46"/>
        <end position="108"/>
    </location>
</feature>
<dbReference type="RefSeq" id="WP_340523424.1">
    <property type="nucleotide sequence ID" value="NZ_JBBLXS010000056.1"/>
</dbReference>
<comment type="caution">
    <text evidence="4">The sequence shown here is derived from an EMBL/GenBank/DDBJ whole genome shotgun (WGS) entry which is preliminary data.</text>
</comment>
<evidence type="ECO:0000313" key="4">
    <source>
        <dbReference type="EMBL" id="MEK0184513.1"/>
    </source>
</evidence>
<comment type="similarity">
    <text evidence="1">Belongs to the peptidase U62 family.</text>
</comment>
<dbReference type="InterPro" id="IPR047657">
    <property type="entry name" value="PmbA"/>
</dbReference>
<dbReference type="SUPFAM" id="SSF111283">
    <property type="entry name" value="Putative modulator of DNA gyrase, PmbA/TldD"/>
    <property type="match status" value="1"/>
</dbReference>
<dbReference type="Pfam" id="PF01523">
    <property type="entry name" value="PmbA_TldD_1st"/>
    <property type="match status" value="1"/>
</dbReference>
<gene>
    <name evidence="4" type="ORF">WMG39_06545</name>
</gene>
<protein>
    <submittedName>
        <fullName evidence="4">TldD/PmbA family protein</fullName>
    </submittedName>
</protein>
<name>A0ABU8YJI0_9CYAN</name>
<proteinExistence type="inferred from homology"/>
<evidence type="ECO:0000259" key="3">
    <source>
        <dbReference type="Pfam" id="PF19289"/>
    </source>
</evidence>
<dbReference type="PANTHER" id="PTHR43421">
    <property type="entry name" value="METALLOPROTEASE PMBA"/>
    <property type="match status" value="1"/>
</dbReference>
<dbReference type="Gene3D" id="3.30.2290.10">
    <property type="entry name" value="PmbA/TldD superfamily"/>
    <property type="match status" value="1"/>
</dbReference>
<dbReference type="InterPro" id="IPR045569">
    <property type="entry name" value="Metalloprtase-TldD/E_C"/>
</dbReference>
<evidence type="ECO:0000259" key="2">
    <source>
        <dbReference type="Pfam" id="PF01523"/>
    </source>
</evidence>
<dbReference type="PANTHER" id="PTHR43421:SF1">
    <property type="entry name" value="METALLOPROTEASE PMBA"/>
    <property type="match status" value="1"/>
</dbReference>
<feature type="domain" description="Metalloprotease TldD/E C-terminal" evidence="3">
    <location>
        <begin position="239"/>
        <end position="457"/>
    </location>
</feature>